<dbReference type="Proteomes" id="UP001180481">
    <property type="component" value="Chromosome"/>
</dbReference>
<evidence type="ECO:0000313" key="3">
    <source>
        <dbReference type="Proteomes" id="UP001180481"/>
    </source>
</evidence>
<keyword evidence="3" id="KW-1185">Reference proteome</keyword>
<dbReference type="RefSeq" id="WP_309531411.1">
    <property type="nucleotide sequence ID" value="NZ_CP133721.1"/>
</dbReference>
<reference evidence="2" key="1">
    <citation type="submission" date="2023-09" db="EMBL/GenBank/DDBJ databases">
        <title>Flavobacterium sp. 20NA77.7 isolated from freshwater.</title>
        <authorList>
            <person name="Le V."/>
            <person name="Ko S.-R."/>
            <person name="Ahn C.-Y."/>
            <person name="Oh H.-M."/>
        </authorList>
    </citation>
    <scope>NUCLEOTIDE SEQUENCE</scope>
    <source>
        <strain evidence="2">20NA77.7</strain>
    </source>
</reference>
<dbReference type="EMBL" id="CP133721">
    <property type="protein sequence ID" value="WMW77026.1"/>
    <property type="molecule type" value="Genomic_DNA"/>
</dbReference>
<feature type="transmembrane region" description="Helical" evidence="1">
    <location>
        <begin position="6"/>
        <end position="28"/>
    </location>
</feature>
<keyword evidence="1" id="KW-0812">Transmembrane</keyword>
<organism evidence="2 3">
    <name type="scientific">Flavobacterium nakdongensis</name>
    <dbReference type="NCBI Taxonomy" id="3073563"/>
    <lineage>
        <taxon>Bacteria</taxon>
        <taxon>Pseudomonadati</taxon>
        <taxon>Bacteroidota</taxon>
        <taxon>Flavobacteriia</taxon>
        <taxon>Flavobacteriales</taxon>
        <taxon>Flavobacteriaceae</taxon>
        <taxon>Flavobacterium</taxon>
    </lineage>
</organism>
<name>A0ABY9R7T0_9FLAO</name>
<proteinExistence type="predicted"/>
<evidence type="ECO:0000256" key="1">
    <source>
        <dbReference type="SAM" id="Phobius"/>
    </source>
</evidence>
<evidence type="ECO:0000313" key="2">
    <source>
        <dbReference type="EMBL" id="WMW77026.1"/>
    </source>
</evidence>
<accession>A0ABY9R7T0</accession>
<sequence>MDGILSLIIIIYLVCHSPAIIMLIIGLTRLKSRPENAKKLLIAAGIYFLIGGGICGALLT</sequence>
<protein>
    <recommendedName>
        <fullName evidence="4">LysE type translocator</fullName>
    </recommendedName>
</protein>
<feature type="transmembrane region" description="Helical" evidence="1">
    <location>
        <begin position="40"/>
        <end position="59"/>
    </location>
</feature>
<gene>
    <name evidence="2" type="ORF">RF683_05880</name>
</gene>
<keyword evidence="1" id="KW-0472">Membrane</keyword>
<evidence type="ECO:0008006" key="4">
    <source>
        <dbReference type="Google" id="ProtNLM"/>
    </source>
</evidence>
<keyword evidence="1" id="KW-1133">Transmembrane helix</keyword>